<dbReference type="AlphaFoldDB" id="A0A9W8HYQ4"/>
<comment type="function">
    <text evidence="8">Functions in the early steps of protein synthesis of a small number of specific mRNAs. Acts by directing the binding of methionyl-tRNAi to 40S ribosomal subunits. In contrast to the eIF-2 complex, it binds methionyl-tRNAi to 40S subunits in a codon-dependent manner, whereas the eIF-2 complex binds methionyl-tRNAi to 40S subunits in a GTP-dependent manner.</text>
</comment>
<organism evidence="11 12">
    <name type="scientific">Coemansia guatemalensis</name>
    <dbReference type="NCBI Taxonomy" id="2761395"/>
    <lineage>
        <taxon>Eukaryota</taxon>
        <taxon>Fungi</taxon>
        <taxon>Fungi incertae sedis</taxon>
        <taxon>Zoopagomycota</taxon>
        <taxon>Kickxellomycotina</taxon>
        <taxon>Kickxellomycetes</taxon>
        <taxon>Kickxellales</taxon>
        <taxon>Kickxellaceae</taxon>
        <taxon>Coemansia</taxon>
    </lineage>
</organism>
<evidence type="ECO:0000256" key="2">
    <source>
        <dbReference type="ARBA" id="ARBA00013819"/>
    </source>
</evidence>
<evidence type="ECO:0000256" key="4">
    <source>
        <dbReference type="ARBA" id="ARBA00022574"/>
    </source>
</evidence>
<protein>
    <recommendedName>
        <fullName evidence="2 8">Eukaryotic translation initiation factor 2A</fullName>
        <shortName evidence="8">eIF-2A</shortName>
    </recommendedName>
</protein>
<dbReference type="InterPro" id="IPR015943">
    <property type="entry name" value="WD40/YVTN_repeat-like_dom_sf"/>
</dbReference>
<evidence type="ECO:0000256" key="6">
    <source>
        <dbReference type="ARBA" id="ARBA00022845"/>
    </source>
</evidence>
<dbReference type="GO" id="GO:0003729">
    <property type="term" value="F:mRNA binding"/>
    <property type="evidence" value="ECO:0007669"/>
    <property type="project" value="TreeGrafter"/>
</dbReference>
<dbReference type="Pfam" id="PF08662">
    <property type="entry name" value="eIF2A"/>
    <property type="match status" value="1"/>
</dbReference>
<evidence type="ECO:0000256" key="1">
    <source>
        <dbReference type="ARBA" id="ARBA00009573"/>
    </source>
</evidence>
<feature type="compositionally biased region" description="Low complexity" evidence="9">
    <location>
        <begin position="434"/>
        <end position="450"/>
    </location>
</feature>
<comment type="caution">
    <text evidence="11">The sequence shown here is derived from an EMBL/GenBank/DDBJ whole genome shotgun (WGS) entry which is preliminary data.</text>
</comment>
<dbReference type="InterPro" id="IPR013979">
    <property type="entry name" value="TIF_beta_prop-like"/>
</dbReference>
<evidence type="ECO:0000313" key="11">
    <source>
        <dbReference type="EMBL" id="KAJ2802850.1"/>
    </source>
</evidence>
<dbReference type="Gene3D" id="2.130.10.10">
    <property type="entry name" value="YVTN repeat-like/Quinoprotein amine dehydrogenase"/>
    <property type="match status" value="2"/>
</dbReference>
<dbReference type="EMBL" id="JANBUO010000601">
    <property type="protein sequence ID" value="KAJ2802850.1"/>
    <property type="molecule type" value="Genomic_DNA"/>
</dbReference>
<keyword evidence="5" id="KW-0677">Repeat</keyword>
<reference evidence="11" key="1">
    <citation type="submission" date="2022-07" db="EMBL/GenBank/DDBJ databases">
        <title>Phylogenomic reconstructions and comparative analyses of Kickxellomycotina fungi.</title>
        <authorList>
            <person name="Reynolds N.K."/>
            <person name="Stajich J.E."/>
            <person name="Barry K."/>
            <person name="Grigoriev I.V."/>
            <person name="Crous P."/>
            <person name="Smith M.E."/>
        </authorList>
    </citation>
    <scope>NUCLEOTIDE SEQUENCE</scope>
    <source>
        <strain evidence="11">NRRL 1565</strain>
    </source>
</reference>
<dbReference type="InterPro" id="IPR011387">
    <property type="entry name" value="TIF2A"/>
</dbReference>
<evidence type="ECO:0000313" key="12">
    <source>
        <dbReference type="Proteomes" id="UP001140094"/>
    </source>
</evidence>
<proteinExistence type="inferred from homology"/>
<keyword evidence="3 8" id="KW-0396">Initiation factor</keyword>
<dbReference type="PANTHER" id="PTHR13227:SF0">
    <property type="entry name" value="EUKARYOTIC TRANSLATION INITIATION FACTOR 2A"/>
    <property type="match status" value="1"/>
</dbReference>
<feature type="domain" description="Translation initiation factor beta propellor-like" evidence="10">
    <location>
        <begin position="211"/>
        <end position="404"/>
    </location>
</feature>
<evidence type="ECO:0000256" key="5">
    <source>
        <dbReference type="ARBA" id="ARBA00022737"/>
    </source>
</evidence>
<dbReference type="GO" id="GO:0003743">
    <property type="term" value="F:translation initiation factor activity"/>
    <property type="evidence" value="ECO:0007669"/>
    <property type="project" value="UniProtKB-UniRule"/>
</dbReference>
<dbReference type="PIRSF" id="PIRSF017222">
    <property type="entry name" value="eIF2A"/>
    <property type="match status" value="1"/>
</dbReference>
<accession>A0A9W8HYQ4</accession>
<name>A0A9W8HYQ4_9FUNG</name>
<evidence type="ECO:0000256" key="8">
    <source>
        <dbReference type="PIRNR" id="PIRNR017222"/>
    </source>
</evidence>
<keyword evidence="6 8" id="KW-0810">Translation regulation</keyword>
<evidence type="ECO:0000256" key="9">
    <source>
        <dbReference type="SAM" id="MobiDB-lite"/>
    </source>
</evidence>
<dbReference type="SUPFAM" id="SSF82171">
    <property type="entry name" value="DPP6 N-terminal domain-like"/>
    <property type="match status" value="1"/>
</dbReference>
<feature type="compositionally biased region" description="Low complexity" evidence="9">
    <location>
        <begin position="461"/>
        <end position="471"/>
    </location>
</feature>
<sequence>MTAREPTQFAYRALREMGVCSGPPESAALELGGKPTAEVKALKYSPNGSYLAWAVADEVRVVDTHTLRSVATIGRPGVVDVRFSPKGTYLVTWERYTKQDDPEAAHNLRVWDAATGALQGGFVHKSFSAQALQWTEDEKHCAMLYAGEVRFYAPTALDRPAHVLKVDGISSFSVSPGLAPAVAVFVPERGSRPGLVRMYPVGSFARAVANKTFFKADKVEFYWHALGTSLLVLTQTDVDNTGRSYYGESSLYFMAAAGNFDCRVVLDREGPIHDVSWSPTEKEFVVIYGYMPAKTALFNHRAEPVFDFGTAPRNFVRFNPHGRVLAIAGFGNLSGQVDLWDRRTLKKLCTLDAHGASLCEWAPDGRYLLAATLSPRLRVDNAIRIWHYSGALVYHSPHNELYHVDWRPAPASLFPQRAVLSPVPAGITIADPAAASAAPASAKPAAAYRPPHARMREAADSESSSPRSLSDMAERRIFGAVSATRPVPGAPPRAPVGATKEMVARAGEKKRTRSRKAPKDDAAAATSTPPPAPAPSAAPKSVPETEVEVLKRIRMLKKKIGQIEQLAARRDGGESLELNQLAKIESRSQVDDEIAELAAKLSTLTSSQQNLKE</sequence>
<dbReference type="GO" id="GO:0006417">
    <property type="term" value="P:regulation of translation"/>
    <property type="evidence" value="ECO:0007669"/>
    <property type="project" value="UniProtKB-KW"/>
</dbReference>
<evidence type="ECO:0000259" key="10">
    <source>
        <dbReference type="Pfam" id="PF08662"/>
    </source>
</evidence>
<dbReference type="GO" id="GO:0000049">
    <property type="term" value="F:tRNA binding"/>
    <property type="evidence" value="ECO:0007669"/>
    <property type="project" value="UniProtKB-UniRule"/>
</dbReference>
<keyword evidence="12" id="KW-1185">Reference proteome</keyword>
<dbReference type="PANTHER" id="PTHR13227">
    <property type="entry name" value="EUKARYOTIC TRANSLATION INITIATION FACTOR 2A"/>
    <property type="match status" value="1"/>
</dbReference>
<dbReference type="GO" id="GO:0043022">
    <property type="term" value="F:ribosome binding"/>
    <property type="evidence" value="ECO:0007669"/>
    <property type="project" value="UniProtKB-UniRule"/>
</dbReference>
<dbReference type="GO" id="GO:0022627">
    <property type="term" value="C:cytosolic small ribosomal subunit"/>
    <property type="evidence" value="ECO:0007669"/>
    <property type="project" value="TreeGrafter"/>
</dbReference>
<dbReference type="OrthoDB" id="2194683at2759"/>
<evidence type="ECO:0000256" key="3">
    <source>
        <dbReference type="ARBA" id="ARBA00022540"/>
    </source>
</evidence>
<comment type="similarity">
    <text evidence="1 8">Belongs to the WD repeat EIF2A family.</text>
</comment>
<dbReference type="Proteomes" id="UP001140094">
    <property type="component" value="Unassembled WGS sequence"/>
</dbReference>
<evidence type="ECO:0000256" key="7">
    <source>
        <dbReference type="ARBA" id="ARBA00022917"/>
    </source>
</evidence>
<gene>
    <name evidence="11" type="ORF">H4R20_003121</name>
</gene>
<keyword evidence="7 8" id="KW-0648">Protein biosynthesis</keyword>
<keyword evidence="4" id="KW-0853">WD repeat</keyword>
<feature type="region of interest" description="Disordered" evidence="9">
    <location>
        <begin position="434"/>
        <end position="545"/>
    </location>
</feature>